<feature type="region of interest" description="Disordered" evidence="1">
    <location>
        <begin position="114"/>
        <end position="139"/>
    </location>
</feature>
<dbReference type="EMBL" id="WWCU01000021">
    <property type="protein sequence ID" value="MYN09244.1"/>
    <property type="molecule type" value="Genomic_DNA"/>
</dbReference>
<dbReference type="Proteomes" id="UP000450676">
    <property type="component" value="Unassembled WGS sequence"/>
</dbReference>
<organism evidence="2 3">
    <name type="scientific">Pseudoduganella aquatica</name>
    <dbReference type="NCBI Taxonomy" id="2660641"/>
    <lineage>
        <taxon>Bacteria</taxon>
        <taxon>Pseudomonadati</taxon>
        <taxon>Pseudomonadota</taxon>
        <taxon>Betaproteobacteria</taxon>
        <taxon>Burkholderiales</taxon>
        <taxon>Oxalobacteraceae</taxon>
        <taxon>Telluria group</taxon>
        <taxon>Pseudoduganella</taxon>
    </lineage>
</organism>
<protein>
    <submittedName>
        <fullName evidence="2">Uncharacterized protein</fullName>
    </submittedName>
</protein>
<gene>
    <name evidence="2" type="ORF">GTP77_18120</name>
</gene>
<evidence type="ECO:0000256" key="1">
    <source>
        <dbReference type="SAM" id="MobiDB-lite"/>
    </source>
</evidence>
<proteinExistence type="predicted"/>
<evidence type="ECO:0000313" key="2">
    <source>
        <dbReference type="EMBL" id="MYN09244.1"/>
    </source>
</evidence>
<accession>A0A7X4HE15</accession>
<evidence type="ECO:0000313" key="3">
    <source>
        <dbReference type="Proteomes" id="UP000450676"/>
    </source>
</evidence>
<reference evidence="2 3" key="1">
    <citation type="submission" date="2019-12" db="EMBL/GenBank/DDBJ databases">
        <title>Novel species isolated from a subtropical stream in China.</title>
        <authorList>
            <person name="Lu H."/>
        </authorList>
    </citation>
    <scope>NUCLEOTIDE SEQUENCE [LARGE SCALE GENOMIC DNA]</scope>
    <source>
        <strain evidence="2 3">FT127W</strain>
    </source>
</reference>
<name>A0A7X4HE15_9BURK</name>
<dbReference type="AlphaFoldDB" id="A0A7X4HE15"/>
<sequence length="139" mass="14745">MNIDTVVDKDYVGKCFRELADAPVSALKGVSASDAKALAKAFNVNTVRDLAELDFVKWAQAITVLAGQEQPAPHEVAKETLLDEAVEMTFPASDPISVDAGITRIEVAPDMVNAQGDHQHAGKVEQSTEEGAAREAAAQ</sequence>
<keyword evidence="3" id="KW-1185">Reference proteome</keyword>
<dbReference type="RefSeq" id="WP_161073549.1">
    <property type="nucleotide sequence ID" value="NZ_CP086370.1"/>
</dbReference>
<comment type="caution">
    <text evidence="2">The sequence shown here is derived from an EMBL/GenBank/DDBJ whole genome shotgun (WGS) entry which is preliminary data.</text>
</comment>